<dbReference type="Proteomes" id="UP000827721">
    <property type="component" value="Unassembled WGS sequence"/>
</dbReference>
<dbReference type="PANTHER" id="PTHR47864:SF2">
    <property type="entry name" value="MYB_SANT-LIKE DNA-BINDING DOMAIN PROTEIN"/>
    <property type="match status" value="1"/>
</dbReference>
<organism evidence="1 2">
    <name type="scientific">Xanthoceras sorbifolium</name>
    <dbReference type="NCBI Taxonomy" id="99658"/>
    <lineage>
        <taxon>Eukaryota</taxon>
        <taxon>Viridiplantae</taxon>
        <taxon>Streptophyta</taxon>
        <taxon>Embryophyta</taxon>
        <taxon>Tracheophyta</taxon>
        <taxon>Spermatophyta</taxon>
        <taxon>Magnoliopsida</taxon>
        <taxon>eudicotyledons</taxon>
        <taxon>Gunneridae</taxon>
        <taxon>Pentapetalae</taxon>
        <taxon>rosids</taxon>
        <taxon>malvids</taxon>
        <taxon>Sapindales</taxon>
        <taxon>Sapindaceae</taxon>
        <taxon>Xanthoceroideae</taxon>
        <taxon>Xanthoceras</taxon>
    </lineage>
</organism>
<protein>
    <submittedName>
        <fullName evidence="1">Uncharacterized protein</fullName>
    </submittedName>
</protein>
<keyword evidence="2" id="KW-1185">Reference proteome</keyword>
<reference evidence="1 2" key="1">
    <citation type="submission" date="2021-02" db="EMBL/GenBank/DDBJ databases">
        <title>Plant Genome Project.</title>
        <authorList>
            <person name="Zhang R.-G."/>
        </authorList>
    </citation>
    <scope>NUCLEOTIDE SEQUENCE [LARGE SCALE GENOMIC DNA]</scope>
    <source>
        <tissue evidence="1">Leaves</tissue>
    </source>
</reference>
<name>A0ABQ8IA02_9ROSI</name>
<gene>
    <name evidence="1" type="ORF">JRO89_XS03G0127500</name>
</gene>
<comment type="caution">
    <text evidence="1">The sequence shown here is derived from an EMBL/GenBank/DDBJ whole genome shotgun (WGS) entry which is preliminary data.</text>
</comment>
<evidence type="ECO:0000313" key="1">
    <source>
        <dbReference type="EMBL" id="KAH7573353.1"/>
    </source>
</evidence>
<dbReference type="PANTHER" id="PTHR47864">
    <property type="entry name" value="TRANSMEMBRANE PROTEIN"/>
    <property type="match status" value="1"/>
</dbReference>
<sequence>MSWRPLSSLIVSDSSKHQHITIYWTTKMRFRLDFVSLFTQLWNMEQFEQTLELDRLASTEASDNGVDNLVVNVITMKRQFRTETLIDYDDLKVVIGNATSSGRYSIGLGDDTNARVIGVKDRHVGIEDYVFDENNNVFVQSEHKPSHQALPLEQSMSPLSFQNMGSEIPSKSTNSRREAKVIMKGLAYLRAQTKLLLLKNFLKSLIQLP</sequence>
<proteinExistence type="predicted"/>
<dbReference type="InterPro" id="IPR055314">
    <property type="entry name" value="At2g29880-like"/>
</dbReference>
<dbReference type="EMBL" id="JAFEMO010000003">
    <property type="protein sequence ID" value="KAH7573353.1"/>
    <property type="molecule type" value="Genomic_DNA"/>
</dbReference>
<accession>A0ABQ8IA02</accession>
<evidence type="ECO:0000313" key="2">
    <source>
        <dbReference type="Proteomes" id="UP000827721"/>
    </source>
</evidence>